<keyword evidence="1" id="KW-0614">Plasmid</keyword>
<accession>A0A4P7XLI3</accession>
<name>A0A4P7XLI3_9ALTE</name>
<organism evidence="1 2">
    <name type="scientific">Hydrocarboniclastica marina</name>
    <dbReference type="NCBI Taxonomy" id="2259620"/>
    <lineage>
        <taxon>Bacteria</taxon>
        <taxon>Pseudomonadati</taxon>
        <taxon>Pseudomonadota</taxon>
        <taxon>Gammaproteobacteria</taxon>
        <taxon>Alteromonadales</taxon>
        <taxon>Alteromonadaceae</taxon>
        <taxon>Hydrocarboniclastica</taxon>
    </lineage>
</organism>
<dbReference type="GeneID" id="40106971"/>
<gene>
    <name evidence="1" type="ORF">soil367_18735</name>
</gene>
<evidence type="ECO:0000313" key="1">
    <source>
        <dbReference type="EMBL" id="QCF28109.1"/>
    </source>
</evidence>
<reference evidence="1 2" key="1">
    <citation type="submission" date="2018-07" db="EMBL/GenBank/DDBJ databases">
        <title>Marsedoiliclastica nanhaica gen. nov. sp. nov., a novel marine hydrocarbonoclastic bacterium isolated from an in-situ enriched hydrocarbon-degrading consortium in deep-sea sediment.</title>
        <authorList>
            <person name="Dong C."/>
            <person name="Ma T."/>
            <person name="Liu R."/>
            <person name="Shao Z."/>
        </authorList>
    </citation>
    <scope>NUCLEOTIDE SEQUENCE [LARGE SCALE GENOMIC DNA]</scope>
    <source>
        <strain evidence="2">soil36-7</strain>
        <plasmid evidence="1 2">psoil36-7</plasmid>
    </source>
</reference>
<protein>
    <submittedName>
        <fullName evidence="1">Uncharacterized protein</fullName>
    </submittedName>
</protein>
<sequence length="164" mass="18079">MTNNPYIFRQYIDGDQFKMGLFCSDLSTALNAGQDRALSPSDLESLYRGVHSEDVSRNDIGAGEDDASSLSACFICFAEWMHAIGECLGHEPVYGDSSGDYWVSDESGNTLSVVSRLKDQLVSALATVNSEIENASGISPVDEILQSRNYWRQTIPEMDSDSFR</sequence>
<geneLocation type="plasmid" evidence="1 2">
    <name>psoil36-7</name>
</geneLocation>
<dbReference type="AlphaFoldDB" id="A0A4P7XLI3"/>
<dbReference type="Proteomes" id="UP000298049">
    <property type="component" value="Plasmid psoil36-7"/>
</dbReference>
<dbReference type="EMBL" id="CP031094">
    <property type="protein sequence ID" value="QCF28109.1"/>
    <property type="molecule type" value="Genomic_DNA"/>
</dbReference>
<evidence type="ECO:0000313" key="2">
    <source>
        <dbReference type="Proteomes" id="UP000298049"/>
    </source>
</evidence>
<keyword evidence="2" id="KW-1185">Reference proteome</keyword>
<dbReference type="RefSeq" id="WP_136550782.1">
    <property type="nucleotide sequence ID" value="NZ_CP031094.1"/>
</dbReference>
<proteinExistence type="predicted"/>
<dbReference type="KEGG" id="hmi:soil367_18735"/>